<comment type="caution">
    <text evidence="2">The sequence shown here is derived from an EMBL/GenBank/DDBJ whole genome shotgun (WGS) entry which is preliminary data.</text>
</comment>
<evidence type="ECO:0000313" key="2">
    <source>
        <dbReference type="EMBL" id="KAH7130881.1"/>
    </source>
</evidence>
<organism evidence="2 3">
    <name type="scientific">Dactylonectria macrodidyma</name>
    <dbReference type="NCBI Taxonomy" id="307937"/>
    <lineage>
        <taxon>Eukaryota</taxon>
        <taxon>Fungi</taxon>
        <taxon>Dikarya</taxon>
        <taxon>Ascomycota</taxon>
        <taxon>Pezizomycotina</taxon>
        <taxon>Sordariomycetes</taxon>
        <taxon>Hypocreomycetidae</taxon>
        <taxon>Hypocreales</taxon>
        <taxon>Nectriaceae</taxon>
        <taxon>Dactylonectria</taxon>
    </lineage>
</organism>
<gene>
    <name evidence="2" type="ORF">EDB81DRAFT_129184</name>
</gene>
<feature type="region of interest" description="Disordered" evidence="1">
    <location>
        <begin position="1"/>
        <end position="25"/>
    </location>
</feature>
<name>A0A9P9E545_9HYPO</name>
<protein>
    <submittedName>
        <fullName evidence="2">Uncharacterized protein</fullName>
    </submittedName>
</protein>
<dbReference type="AlphaFoldDB" id="A0A9P9E545"/>
<dbReference type="InterPro" id="IPR036638">
    <property type="entry name" value="HLH_DNA-bd_sf"/>
</dbReference>
<dbReference type="EMBL" id="JAGMUV010000017">
    <property type="protein sequence ID" value="KAH7130881.1"/>
    <property type="molecule type" value="Genomic_DNA"/>
</dbReference>
<evidence type="ECO:0000313" key="3">
    <source>
        <dbReference type="Proteomes" id="UP000738349"/>
    </source>
</evidence>
<dbReference type="Proteomes" id="UP000738349">
    <property type="component" value="Unassembled WGS sequence"/>
</dbReference>
<feature type="compositionally biased region" description="Pro residues" evidence="1">
    <location>
        <begin position="1"/>
        <end position="12"/>
    </location>
</feature>
<sequence length="120" mass="13478">MVIKPECPPAPARNPGCHKLSEAPPGRIIRKRDGTQFNDMFAELRDSITSMTVIMAKEGEDGVTKDMQGGTPKMIIDEEAVVCMAREYIELLEKRNRSLTEEHTALQLKIAAFETLFAHY</sequence>
<proteinExistence type="predicted"/>
<dbReference type="Gene3D" id="4.10.280.10">
    <property type="entry name" value="Helix-loop-helix DNA-binding domain"/>
    <property type="match status" value="1"/>
</dbReference>
<accession>A0A9P9E545</accession>
<evidence type="ECO:0000256" key="1">
    <source>
        <dbReference type="SAM" id="MobiDB-lite"/>
    </source>
</evidence>
<dbReference type="GO" id="GO:0046983">
    <property type="term" value="F:protein dimerization activity"/>
    <property type="evidence" value="ECO:0007669"/>
    <property type="project" value="InterPro"/>
</dbReference>
<reference evidence="2" key="1">
    <citation type="journal article" date="2021" name="Nat. Commun.">
        <title>Genetic determinants of endophytism in the Arabidopsis root mycobiome.</title>
        <authorList>
            <person name="Mesny F."/>
            <person name="Miyauchi S."/>
            <person name="Thiergart T."/>
            <person name="Pickel B."/>
            <person name="Atanasova L."/>
            <person name="Karlsson M."/>
            <person name="Huettel B."/>
            <person name="Barry K.W."/>
            <person name="Haridas S."/>
            <person name="Chen C."/>
            <person name="Bauer D."/>
            <person name="Andreopoulos W."/>
            <person name="Pangilinan J."/>
            <person name="LaButti K."/>
            <person name="Riley R."/>
            <person name="Lipzen A."/>
            <person name="Clum A."/>
            <person name="Drula E."/>
            <person name="Henrissat B."/>
            <person name="Kohler A."/>
            <person name="Grigoriev I.V."/>
            <person name="Martin F.M."/>
            <person name="Hacquard S."/>
        </authorList>
    </citation>
    <scope>NUCLEOTIDE SEQUENCE</scope>
    <source>
        <strain evidence="2">MPI-CAGE-AT-0147</strain>
    </source>
</reference>
<dbReference type="OrthoDB" id="4996284at2759"/>
<keyword evidence="3" id="KW-1185">Reference proteome</keyword>